<dbReference type="InterPro" id="IPR010791">
    <property type="entry name" value="AttH_dom"/>
</dbReference>
<accession>A0A6B2M3V2</accession>
<dbReference type="InterPro" id="IPR023374">
    <property type="entry name" value="AttH-like_dom_sf"/>
</dbReference>
<feature type="chain" id="PRO_5025417219" evidence="1">
    <location>
        <begin position="20"/>
        <end position="373"/>
    </location>
</feature>
<dbReference type="Pfam" id="PF07143">
    <property type="entry name" value="CrtC"/>
    <property type="match status" value="1"/>
</dbReference>
<dbReference type="PANTHER" id="PTHR38591">
    <property type="entry name" value="HYDROLASE"/>
    <property type="match status" value="1"/>
</dbReference>
<dbReference type="Gene3D" id="2.40.370.10">
    <property type="entry name" value="AttH-like domain"/>
    <property type="match status" value="2"/>
</dbReference>
<evidence type="ECO:0000259" key="2">
    <source>
        <dbReference type="Pfam" id="PF07143"/>
    </source>
</evidence>
<keyword evidence="4" id="KW-1185">Reference proteome</keyword>
<comment type="caution">
    <text evidence="3">The sequence shown here is derived from an EMBL/GenBank/DDBJ whole genome shotgun (WGS) entry which is preliminary data.</text>
</comment>
<dbReference type="Pfam" id="PF17186">
    <property type="entry name" value="Lipocalin_9"/>
    <property type="match status" value="1"/>
</dbReference>
<dbReference type="Proteomes" id="UP000478417">
    <property type="component" value="Unassembled WGS sequence"/>
</dbReference>
<reference evidence="3 4" key="1">
    <citation type="submission" date="2020-02" db="EMBL/GenBank/DDBJ databases">
        <title>Albibacoteraceae fam. nov., the first described family within the subdivision 4 Verrucomicrobia.</title>
        <authorList>
            <person name="Xi F."/>
        </authorList>
    </citation>
    <scope>NUCLEOTIDE SEQUENCE [LARGE SCALE GENOMIC DNA]</scope>
    <source>
        <strain evidence="3 4">CK1056</strain>
    </source>
</reference>
<evidence type="ECO:0000313" key="4">
    <source>
        <dbReference type="Proteomes" id="UP000478417"/>
    </source>
</evidence>
<dbReference type="SUPFAM" id="SSF159245">
    <property type="entry name" value="AttH-like"/>
    <property type="match status" value="1"/>
</dbReference>
<dbReference type="AlphaFoldDB" id="A0A6B2M3V2"/>
<evidence type="ECO:0000256" key="1">
    <source>
        <dbReference type="SAM" id="SignalP"/>
    </source>
</evidence>
<gene>
    <name evidence="3" type="ORF">G0Q06_10005</name>
</gene>
<proteinExistence type="predicted"/>
<evidence type="ECO:0000313" key="3">
    <source>
        <dbReference type="EMBL" id="NDV62784.1"/>
    </source>
</evidence>
<protein>
    <submittedName>
        <fullName evidence="3">Carotenoid 1,2-hydratase</fullName>
    </submittedName>
</protein>
<name>A0A6B2M3V2_9BACT</name>
<feature type="domain" description="AttH" evidence="2">
    <location>
        <begin position="54"/>
        <end position="227"/>
    </location>
</feature>
<dbReference type="EMBL" id="JAAGNX010000002">
    <property type="protein sequence ID" value="NDV62784.1"/>
    <property type="molecule type" value="Genomic_DNA"/>
</dbReference>
<dbReference type="PANTHER" id="PTHR38591:SF1">
    <property type="entry name" value="BLL1000 PROTEIN"/>
    <property type="match status" value="1"/>
</dbReference>
<dbReference type="RefSeq" id="WP_163965279.1">
    <property type="nucleotide sequence ID" value="NZ_JAAGNX010000002.1"/>
</dbReference>
<feature type="signal peptide" evidence="1">
    <location>
        <begin position="1"/>
        <end position="19"/>
    </location>
</feature>
<keyword evidence="1" id="KW-0732">Signal</keyword>
<sequence>MKRLLPTCLLLLLALTASAGDQPPPFTSEGYRVPQPGSQLEFPRAHGSHPDYKIEWWYLTGHLFTESGMRFGYQATFFRTALKKPSEQTVSEFGSSQLYLTHMALTDIEGGQFYFEERLSREGWDAWARTDRLDVRNGNWSLVAKTDDVSEMQLQASVDSDVRWRLSLQADKPLIRFGEDGTSRKGPDPEARSYYLSFTRLKTSGTVSIEGEEYKVTGLSWMDHEIASNQLDPDYVGWDWIAIQLNDGWEVKAYLLRERDGTPSFYSALIWIAPNGSTYYRTVSGFEWVKPSFWESPATQAQYPNSPQIKTTHPVTEKPVTLQFVPLLDDQELTLPGTTYWEGAGIVLDASGEEVGSAYLELVGYAGEIEGLR</sequence>
<organism evidence="3 4">
    <name type="scientific">Oceanipulchritudo coccoides</name>
    <dbReference type="NCBI Taxonomy" id="2706888"/>
    <lineage>
        <taxon>Bacteria</taxon>
        <taxon>Pseudomonadati</taxon>
        <taxon>Verrucomicrobiota</taxon>
        <taxon>Opitutia</taxon>
        <taxon>Puniceicoccales</taxon>
        <taxon>Oceanipulchritudinaceae</taxon>
        <taxon>Oceanipulchritudo</taxon>
    </lineage>
</organism>